<dbReference type="SUPFAM" id="SSF51905">
    <property type="entry name" value="FAD/NAD(P)-binding domain"/>
    <property type="match status" value="1"/>
</dbReference>
<dbReference type="Pfam" id="PF13434">
    <property type="entry name" value="Lys_Orn_oxgnase"/>
    <property type="match status" value="1"/>
</dbReference>
<keyword evidence="10" id="KW-0503">Monooxygenase</keyword>
<comment type="caution">
    <text evidence="16">The sequence shown here is derived from an EMBL/GenBank/DDBJ whole genome shotgun (WGS) entry which is preliminary data.</text>
</comment>
<sequence>MSAPSAPTLAVIGAGPKAIAVAAKAAELRAMGVPAPDIVVVERSGVAANWQAVGGWTDGNHRLGTGPEKDVGFPYRSSLVSRRNAELDERMTRHSWQAYLIATGGFAEWVDRGRPAPTHKRWSQYLSWVAEDVGMNVVSGEVEQISIAGSSGAAGGAGSSAVAGGAGSSAVDADAHRWVLHTADDTVSADGLMVTGPGQAQRSVLPGNPRVMSIAQFWHQAGKHEVITAERVAVIGGGETAASMLNELFRHRVSTITVISPTVTLFTRGEGFFENTLFSDPTGWTGLTLAERRDALARTDRGVFSARVQDALLADDRIRHLRGRVAHAVARDERIRLTLSTNTGGEAVETVHGFDLVIDGSGADALWFAPLFSQDALDLLELGLGGPLTSDALQEHIGHDLALTDVFPKLFLPGLAGLTQGPGFPNLSCLGLLSDRVLGADLAHPSMRRLDEFQSVR</sequence>
<protein>
    <recommendedName>
        <fullName evidence="5">L-lysine N6-monooxygenase MbtG</fullName>
        <ecNumber evidence="4">1.14.13.59</ecNumber>
    </recommendedName>
    <alternativeName>
        <fullName evidence="14">Lysine 6-N-hydroxylase</fullName>
    </alternativeName>
    <alternativeName>
        <fullName evidence="13">Lysine N6-hydroxylase</fullName>
    </alternativeName>
    <alternativeName>
        <fullName evidence="11">Lysine-N-oxygenase</fullName>
    </alternativeName>
    <alternativeName>
        <fullName evidence="12">Mycobactin synthase protein G</fullName>
    </alternativeName>
</protein>
<dbReference type="Gene3D" id="3.50.50.60">
    <property type="entry name" value="FAD/NAD(P)-binding domain"/>
    <property type="match status" value="1"/>
</dbReference>
<evidence type="ECO:0000256" key="1">
    <source>
        <dbReference type="ARBA" id="ARBA00001974"/>
    </source>
</evidence>
<dbReference type="EC" id="1.14.13.59" evidence="4"/>
<organism evidence="16 17">
    <name type="scientific">Mycolicibacterium setense</name>
    <dbReference type="NCBI Taxonomy" id="431269"/>
    <lineage>
        <taxon>Bacteria</taxon>
        <taxon>Bacillati</taxon>
        <taxon>Actinomycetota</taxon>
        <taxon>Actinomycetes</taxon>
        <taxon>Mycobacteriales</taxon>
        <taxon>Mycobacteriaceae</taxon>
        <taxon>Mycolicibacterium</taxon>
    </lineage>
</organism>
<keyword evidence="17" id="KW-1185">Reference proteome</keyword>
<evidence type="ECO:0000313" key="17">
    <source>
        <dbReference type="Proteomes" id="UP000031004"/>
    </source>
</evidence>
<gene>
    <name evidence="16" type="ORF">QQ44_16735</name>
</gene>
<evidence type="ECO:0000256" key="8">
    <source>
        <dbReference type="ARBA" id="ARBA00022857"/>
    </source>
</evidence>
<comment type="catalytic activity">
    <reaction evidence="15">
        <text>L-lysine + NADPH + O2 = N(6)-hydroxy-L-lysine + NADP(+) + H2O</text>
        <dbReference type="Rhea" id="RHEA:23228"/>
        <dbReference type="ChEBI" id="CHEBI:15377"/>
        <dbReference type="ChEBI" id="CHEBI:15379"/>
        <dbReference type="ChEBI" id="CHEBI:32551"/>
        <dbReference type="ChEBI" id="CHEBI:57783"/>
        <dbReference type="ChEBI" id="CHEBI:57820"/>
        <dbReference type="ChEBI" id="CHEBI:58349"/>
        <dbReference type="EC" id="1.14.13.59"/>
    </reaction>
</comment>
<evidence type="ECO:0000256" key="10">
    <source>
        <dbReference type="ARBA" id="ARBA00023033"/>
    </source>
</evidence>
<evidence type="ECO:0000256" key="7">
    <source>
        <dbReference type="ARBA" id="ARBA00022827"/>
    </source>
</evidence>
<dbReference type="Proteomes" id="UP000031004">
    <property type="component" value="Unassembled WGS sequence"/>
</dbReference>
<reference evidence="16 17" key="1">
    <citation type="submission" date="2014-11" db="EMBL/GenBank/DDBJ databases">
        <title>Mycobacterium setense Manresensis Genome.</title>
        <authorList>
            <person name="Rech G."/>
            <person name="Sumoy L."/>
        </authorList>
    </citation>
    <scope>NUCLEOTIDE SEQUENCE [LARGE SCALE GENOMIC DNA]</scope>
    <source>
        <strain evidence="16 17">Manresensis</strain>
    </source>
</reference>
<comment type="similarity">
    <text evidence="3">Belongs to the lysine N(6)-hydroxylase/L-ornithine N(5)-oxygenase family.</text>
</comment>
<evidence type="ECO:0000256" key="2">
    <source>
        <dbReference type="ARBA" id="ARBA00005102"/>
    </source>
</evidence>
<evidence type="ECO:0000256" key="6">
    <source>
        <dbReference type="ARBA" id="ARBA00022630"/>
    </source>
</evidence>
<dbReference type="PRINTS" id="PR00368">
    <property type="entry name" value="FADPNR"/>
</dbReference>
<evidence type="ECO:0000256" key="3">
    <source>
        <dbReference type="ARBA" id="ARBA00007588"/>
    </source>
</evidence>
<keyword evidence="7" id="KW-0274">FAD</keyword>
<evidence type="ECO:0000256" key="9">
    <source>
        <dbReference type="ARBA" id="ARBA00023002"/>
    </source>
</evidence>
<evidence type="ECO:0000256" key="4">
    <source>
        <dbReference type="ARBA" id="ARBA00013076"/>
    </source>
</evidence>
<evidence type="ECO:0000313" key="16">
    <source>
        <dbReference type="EMBL" id="KHO23831.1"/>
    </source>
</evidence>
<accession>A0ABR4YRZ5</accession>
<evidence type="ECO:0000256" key="11">
    <source>
        <dbReference type="ARBA" id="ARBA00029939"/>
    </source>
</evidence>
<dbReference type="InterPro" id="IPR025700">
    <property type="entry name" value="Lys/Orn_oxygenase"/>
</dbReference>
<dbReference type="EMBL" id="JTLZ01000008">
    <property type="protein sequence ID" value="KHO23831.1"/>
    <property type="molecule type" value="Genomic_DNA"/>
</dbReference>
<evidence type="ECO:0000256" key="15">
    <source>
        <dbReference type="ARBA" id="ARBA00048407"/>
    </source>
</evidence>
<keyword evidence="8" id="KW-0521">NADP</keyword>
<evidence type="ECO:0000256" key="13">
    <source>
        <dbReference type="ARBA" id="ARBA00032493"/>
    </source>
</evidence>
<evidence type="ECO:0000256" key="5">
    <source>
        <dbReference type="ARBA" id="ARBA00016406"/>
    </source>
</evidence>
<evidence type="ECO:0000256" key="12">
    <source>
        <dbReference type="ARBA" id="ARBA00031158"/>
    </source>
</evidence>
<comment type="pathway">
    <text evidence="2">Siderophore biosynthesis; mycobactin biosynthesis.</text>
</comment>
<dbReference type="InterPro" id="IPR036188">
    <property type="entry name" value="FAD/NAD-bd_sf"/>
</dbReference>
<dbReference type="RefSeq" id="WP_039322065.1">
    <property type="nucleotide sequence ID" value="NZ_JTLZ01000008.1"/>
</dbReference>
<evidence type="ECO:0000256" key="14">
    <source>
        <dbReference type="ARBA" id="ARBA00032738"/>
    </source>
</evidence>
<keyword evidence="6" id="KW-0285">Flavoprotein</keyword>
<comment type="cofactor">
    <cofactor evidence="1">
        <name>FAD</name>
        <dbReference type="ChEBI" id="CHEBI:57692"/>
    </cofactor>
</comment>
<proteinExistence type="inferred from homology"/>
<keyword evidence="9" id="KW-0560">Oxidoreductase</keyword>
<name>A0ABR4YRZ5_9MYCO</name>